<dbReference type="PANTHER" id="PTHR48438:SF1">
    <property type="entry name" value="ALPHA-(1,3)-FUCOSYLTRANSFERASE C-RELATED"/>
    <property type="match status" value="1"/>
</dbReference>
<dbReference type="AlphaFoldDB" id="A0A9Q1HJI6"/>
<comment type="subcellular location">
    <subcellularLocation>
        <location evidence="1">Golgi apparatus membrane</location>
        <topology evidence="1">Single-pass type II membrane protein</topology>
    </subcellularLocation>
    <subcellularLocation>
        <location evidence="12">Golgi apparatus</location>
        <location evidence="12">Golgi stack membrane</location>
        <topology evidence="12">Single-pass type II membrane protein</topology>
    </subcellularLocation>
</comment>
<reference evidence="15" key="1">
    <citation type="submission" date="2021-10" db="EMBL/GenBank/DDBJ databases">
        <title>Tropical sea cucumber genome reveals ecological adaptation and Cuvierian tubules defense mechanism.</title>
        <authorList>
            <person name="Chen T."/>
        </authorList>
    </citation>
    <scope>NUCLEOTIDE SEQUENCE</scope>
    <source>
        <strain evidence="15">Nanhai2018</strain>
        <tissue evidence="15">Muscle</tissue>
    </source>
</reference>
<dbReference type="PANTHER" id="PTHR48438">
    <property type="entry name" value="ALPHA-(1,3)-FUCOSYLTRANSFERASE C-RELATED"/>
    <property type="match status" value="1"/>
</dbReference>
<evidence type="ECO:0000256" key="1">
    <source>
        <dbReference type="ARBA" id="ARBA00004323"/>
    </source>
</evidence>
<proteinExistence type="inferred from homology"/>
<keyword evidence="10" id="KW-0472">Membrane</keyword>
<keyword evidence="7" id="KW-0735">Signal-anchor</keyword>
<dbReference type="EC" id="2.4.1.-" evidence="12"/>
<keyword evidence="8" id="KW-1133">Transmembrane helix</keyword>
<evidence type="ECO:0000256" key="5">
    <source>
        <dbReference type="ARBA" id="ARBA00022679"/>
    </source>
</evidence>
<evidence type="ECO:0000256" key="7">
    <source>
        <dbReference type="ARBA" id="ARBA00022968"/>
    </source>
</evidence>
<evidence type="ECO:0000256" key="12">
    <source>
        <dbReference type="RuleBase" id="RU003832"/>
    </source>
</evidence>
<dbReference type="Proteomes" id="UP001152320">
    <property type="component" value="Chromosome 2"/>
</dbReference>
<dbReference type="Gene3D" id="3.40.50.11660">
    <property type="entry name" value="Glycosyl transferase family 10, C-terminal domain"/>
    <property type="match status" value="1"/>
</dbReference>
<keyword evidence="16" id="KW-1185">Reference proteome</keyword>
<dbReference type="OrthoDB" id="427096at2759"/>
<dbReference type="FunFam" id="3.40.50.11660:FF:000004">
    <property type="entry name" value="Glycoprotein 3-alpha-L-fucosyltransferase A"/>
    <property type="match status" value="1"/>
</dbReference>
<dbReference type="SUPFAM" id="SSF53756">
    <property type="entry name" value="UDP-Glycosyltransferase/glycogen phosphorylase"/>
    <property type="match status" value="1"/>
</dbReference>
<dbReference type="GO" id="GO:0008417">
    <property type="term" value="F:fucosyltransferase activity"/>
    <property type="evidence" value="ECO:0007669"/>
    <property type="project" value="InterPro"/>
</dbReference>
<dbReference type="GO" id="GO:0000139">
    <property type="term" value="C:Golgi membrane"/>
    <property type="evidence" value="ECO:0007669"/>
    <property type="project" value="UniProtKB-SubCell"/>
</dbReference>
<evidence type="ECO:0000256" key="3">
    <source>
        <dbReference type="ARBA" id="ARBA00008919"/>
    </source>
</evidence>
<comment type="pathway">
    <text evidence="2">Protein modification; protein glycosylation.</text>
</comment>
<keyword evidence="9 12" id="KW-0333">Golgi apparatus</keyword>
<dbReference type="Pfam" id="PF00852">
    <property type="entry name" value="Glyco_transf_10"/>
    <property type="match status" value="1"/>
</dbReference>
<dbReference type="Pfam" id="PF17039">
    <property type="entry name" value="Glyco_tran_10_N"/>
    <property type="match status" value="1"/>
</dbReference>
<evidence type="ECO:0000256" key="6">
    <source>
        <dbReference type="ARBA" id="ARBA00022692"/>
    </source>
</evidence>
<evidence type="ECO:0000313" key="15">
    <source>
        <dbReference type="EMBL" id="KAJ8047386.1"/>
    </source>
</evidence>
<feature type="domain" description="Fucosyltransferase C-terminal" evidence="13">
    <location>
        <begin position="126"/>
        <end position="298"/>
    </location>
</feature>
<dbReference type="InterPro" id="IPR001503">
    <property type="entry name" value="Glyco_trans_10"/>
</dbReference>
<comment type="similarity">
    <text evidence="3 12">Belongs to the glycosyltransferase 10 family.</text>
</comment>
<keyword evidence="6 12" id="KW-0812">Transmembrane</keyword>
<evidence type="ECO:0000313" key="16">
    <source>
        <dbReference type="Proteomes" id="UP001152320"/>
    </source>
</evidence>
<evidence type="ECO:0000256" key="11">
    <source>
        <dbReference type="ARBA" id="ARBA00023180"/>
    </source>
</evidence>
<gene>
    <name evidence="15" type="ORF">HOLleu_06372</name>
</gene>
<organism evidence="15 16">
    <name type="scientific">Holothuria leucospilota</name>
    <name type="common">Black long sea cucumber</name>
    <name type="synonym">Mertensiothuria leucospilota</name>
    <dbReference type="NCBI Taxonomy" id="206669"/>
    <lineage>
        <taxon>Eukaryota</taxon>
        <taxon>Metazoa</taxon>
        <taxon>Echinodermata</taxon>
        <taxon>Eleutherozoa</taxon>
        <taxon>Echinozoa</taxon>
        <taxon>Holothuroidea</taxon>
        <taxon>Aspidochirotacea</taxon>
        <taxon>Aspidochirotida</taxon>
        <taxon>Holothuriidae</taxon>
        <taxon>Holothuria</taxon>
    </lineage>
</organism>
<name>A0A9Q1HJI6_HOLLE</name>
<evidence type="ECO:0000256" key="8">
    <source>
        <dbReference type="ARBA" id="ARBA00022989"/>
    </source>
</evidence>
<evidence type="ECO:0000256" key="9">
    <source>
        <dbReference type="ARBA" id="ARBA00023034"/>
    </source>
</evidence>
<dbReference type="InterPro" id="IPR031481">
    <property type="entry name" value="Glyco_tran_10_N"/>
</dbReference>
<dbReference type="InterPro" id="IPR038577">
    <property type="entry name" value="GT10-like_C_sf"/>
</dbReference>
<accession>A0A9Q1HJI6</accession>
<comment type="caution">
    <text evidence="15">The sequence shown here is derived from an EMBL/GenBank/DDBJ whole genome shotgun (WGS) entry which is preliminary data.</text>
</comment>
<feature type="domain" description="Fucosyltransferase N-terminal" evidence="14">
    <location>
        <begin position="42"/>
        <end position="101"/>
    </location>
</feature>
<evidence type="ECO:0000256" key="10">
    <source>
        <dbReference type="ARBA" id="ARBA00023136"/>
    </source>
</evidence>
<dbReference type="GO" id="GO:0032580">
    <property type="term" value="C:Golgi cisterna membrane"/>
    <property type="evidence" value="ECO:0007669"/>
    <property type="project" value="UniProtKB-SubCell"/>
</dbReference>
<keyword evidence="5 12" id="KW-0808">Transferase</keyword>
<dbReference type="EMBL" id="JAIZAY010000002">
    <property type="protein sequence ID" value="KAJ8047386.1"/>
    <property type="molecule type" value="Genomic_DNA"/>
</dbReference>
<protein>
    <recommendedName>
        <fullName evidence="12">Fucosyltransferase</fullName>
        <ecNumber evidence="12">2.4.1.-</ecNumber>
    </recommendedName>
</protein>
<evidence type="ECO:0000259" key="14">
    <source>
        <dbReference type="Pfam" id="PF17039"/>
    </source>
</evidence>
<evidence type="ECO:0000256" key="4">
    <source>
        <dbReference type="ARBA" id="ARBA00022676"/>
    </source>
</evidence>
<dbReference type="InterPro" id="IPR055270">
    <property type="entry name" value="Glyco_tran_10_C"/>
</dbReference>
<keyword evidence="4 12" id="KW-0328">Glycosyltransferase</keyword>
<evidence type="ECO:0000256" key="2">
    <source>
        <dbReference type="ARBA" id="ARBA00004922"/>
    </source>
</evidence>
<sequence>MKFPVRYDCENGTVILNKATISPRKGIRGDDVIIFAGGFRDRRLWERLKRTRDPTQLWVFNTDESPLTTMEYIPPRKYRSKINFNLTFTYHSRSAISIPYGQFTLFEKPHSSNESGVAEIDYHSLRPKFVAWISSHCSTISWDRTRFVKDLSYYLPIDKFGKCGDLECARKNQSCPEIFKQYKFILAFENSCCPEYITEKFWRTLRGTENVPVVIGANKEDYERLGPPNSFVYAGDFESMQSLADYLNKVAEDPKLYNSFFKWKSIGRIRESDFSDRRIVYRDSMCHLLEFVKKQRNSKENSAGEGWDLYDSSWLGGCKGCSNKEWIRKYNKSAGSRFTFN</sequence>
<keyword evidence="11" id="KW-0325">Glycoprotein</keyword>
<evidence type="ECO:0000259" key="13">
    <source>
        <dbReference type="Pfam" id="PF00852"/>
    </source>
</evidence>